<dbReference type="EMBL" id="HG917868">
    <property type="protein sequence ID" value="CDM69455.1"/>
    <property type="molecule type" value="Genomic_DNA"/>
</dbReference>
<dbReference type="PANTHER" id="PTHR46401">
    <property type="entry name" value="GLYCOSYLTRANSFERASE WBBK-RELATED"/>
    <property type="match status" value="1"/>
</dbReference>
<sequence length="374" mass="42162">MKIGFDCRPAKWYRGTGIGTYAYQLLNMFNNIDKVNDYVLFAPSPWDMNINLNSNFLTATSESCGSGVFWDEVNMPNIIKDKNLDIYHVPQNGVGLSKDKICKYVITLHDVIPYRMPNTASDRYLKIFNEEIPKVIPLCDGIITVSNFSKRDIIRSFNCNEDKVYVTHLAAEDIYKPLSKSKSCSLIKHNYGIDGDFILYIGGFSPRKNIIGLIESFSKLITLYKKNISLVIAGTKGKSYDLYHSRAIDLNIENKVIFPGFIEMNHIPYIYNAAKLFVYPSFYEGFGLPPVEAMACGTPVVTSNSTSIPEIVGDAAILMDPYDVDDLCEKMYLVLTNKELKDSLVSKGLARSSELSWEKTAKQTLDAYSSIHEK</sequence>
<dbReference type="SUPFAM" id="SSF53756">
    <property type="entry name" value="UDP-Glycosyltransferase/glycogen phosphorylase"/>
    <property type="match status" value="1"/>
</dbReference>
<keyword evidence="5" id="KW-1185">Reference proteome</keyword>
<dbReference type="eggNOG" id="COG0438">
    <property type="taxonomic scope" value="Bacteria"/>
</dbReference>
<gene>
    <name evidence="4" type="ORF">CM240_2318</name>
</gene>
<dbReference type="GO" id="GO:0009103">
    <property type="term" value="P:lipopolysaccharide biosynthetic process"/>
    <property type="evidence" value="ECO:0007669"/>
    <property type="project" value="TreeGrafter"/>
</dbReference>
<dbReference type="GO" id="GO:0016757">
    <property type="term" value="F:glycosyltransferase activity"/>
    <property type="evidence" value="ECO:0007669"/>
    <property type="project" value="InterPro"/>
</dbReference>
<reference evidence="4 5" key="1">
    <citation type="submission" date="2013-11" db="EMBL/GenBank/DDBJ databases">
        <title>Complete genome sequence of Clostridum sp. M2/40.</title>
        <authorList>
            <person name="Wibberg D."/>
            <person name="Puehler A."/>
            <person name="Schlueter A."/>
        </authorList>
    </citation>
    <scope>NUCLEOTIDE SEQUENCE [LARGE SCALE GENOMIC DNA]</scope>
    <source>
        <strain evidence="5">M2/40</strain>
    </source>
</reference>
<name>W6SII0_9CLOT</name>
<dbReference type="InterPro" id="IPR001296">
    <property type="entry name" value="Glyco_trans_1"/>
</dbReference>
<accession>W6SII0</accession>
<dbReference type="PATRIC" id="fig|1216932.3.peg.2296"/>
<dbReference type="OrthoDB" id="9797829at2"/>
<keyword evidence="1 4" id="KW-0808">Transferase</keyword>
<evidence type="ECO:0000259" key="2">
    <source>
        <dbReference type="Pfam" id="PF00534"/>
    </source>
</evidence>
<feature type="domain" description="Glycosyltransferase subfamily 4-like N-terminal" evidence="3">
    <location>
        <begin position="69"/>
        <end position="168"/>
    </location>
</feature>
<dbReference type="PANTHER" id="PTHR46401:SF2">
    <property type="entry name" value="GLYCOSYLTRANSFERASE WBBK-RELATED"/>
    <property type="match status" value="1"/>
</dbReference>
<dbReference type="RefSeq" id="WP_044039270.1">
    <property type="nucleotide sequence ID" value="NZ_HG917868.1"/>
</dbReference>
<organism evidence="4 5">
    <name type="scientific">Clostridium bornimense</name>
    <dbReference type="NCBI Taxonomy" id="1216932"/>
    <lineage>
        <taxon>Bacteria</taxon>
        <taxon>Bacillati</taxon>
        <taxon>Bacillota</taxon>
        <taxon>Clostridia</taxon>
        <taxon>Eubacteriales</taxon>
        <taxon>Clostridiaceae</taxon>
        <taxon>Clostridium</taxon>
    </lineage>
</organism>
<dbReference type="Pfam" id="PF00534">
    <property type="entry name" value="Glycos_transf_1"/>
    <property type="match status" value="1"/>
</dbReference>
<dbReference type="FunFam" id="3.40.50.2000:FF:000119">
    <property type="entry name" value="Glycosyl transferase group 1"/>
    <property type="match status" value="1"/>
</dbReference>
<proteinExistence type="predicted"/>
<dbReference type="CDD" id="cd03809">
    <property type="entry name" value="GT4_MtfB-like"/>
    <property type="match status" value="1"/>
</dbReference>
<dbReference type="AlphaFoldDB" id="W6SII0"/>
<evidence type="ECO:0000256" key="1">
    <source>
        <dbReference type="ARBA" id="ARBA00022679"/>
    </source>
</evidence>
<dbReference type="STRING" id="1216932.CM240_2318"/>
<dbReference type="HOGENOM" id="CLU_009583_27_5_9"/>
<evidence type="ECO:0000313" key="4">
    <source>
        <dbReference type="EMBL" id="CDM69455.1"/>
    </source>
</evidence>
<protein>
    <submittedName>
        <fullName evidence="4">Putative glycosyltransferase</fullName>
    </submittedName>
</protein>
<dbReference type="InterPro" id="IPR028098">
    <property type="entry name" value="Glyco_trans_4-like_N"/>
</dbReference>
<evidence type="ECO:0000313" key="5">
    <source>
        <dbReference type="Proteomes" id="UP000019426"/>
    </source>
</evidence>
<evidence type="ECO:0000259" key="3">
    <source>
        <dbReference type="Pfam" id="PF13439"/>
    </source>
</evidence>
<dbReference type="Proteomes" id="UP000019426">
    <property type="component" value="Chromosome M2/40_rep1"/>
</dbReference>
<feature type="domain" description="Glycosyl transferase family 1" evidence="2">
    <location>
        <begin position="195"/>
        <end position="347"/>
    </location>
</feature>
<dbReference type="KEGG" id="clt:CM240_2318"/>
<dbReference type="Gene3D" id="3.40.50.2000">
    <property type="entry name" value="Glycogen Phosphorylase B"/>
    <property type="match status" value="2"/>
</dbReference>
<dbReference type="Pfam" id="PF13439">
    <property type="entry name" value="Glyco_transf_4"/>
    <property type="match status" value="1"/>
</dbReference>